<protein>
    <recommendedName>
        <fullName evidence="1">RNase H type-1 domain-containing protein</fullName>
    </recommendedName>
</protein>
<dbReference type="AlphaFoldDB" id="A0AAV3QIK5"/>
<organism evidence="2 3">
    <name type="scientific">Lithospermum erythrorhizon</name>
    <name type="common">Purple gromwell</name>
    <name type="synonym">Lithospermum officinale var. erythrorhizon</name>
    <dbReference type="NCBI Taxonomy" id="34254"/>
    <lineage>
        <taxon>Eukaryota</taxon>
        <taxon>Viridiplantae</taxon>
        <taxon>Streptophyta</taxon>
        <taxon>Embryophyta</taxon>
        <taxon>Tracheophyta</taxon>
        <taxon>Spermatophyta</taxon>
        <taxon>Magnoliopsida</taxon>
        <taxon>eudicotyledons</taxon>
        <taxon>Gunneridae</taxon>
        <taxon>Pentapetalae</taxon>
        <taxon>asterids</taxon>
        <taxon>lamiids</taxon>
        <taxon>Boraginales</taxon>
        <taxon>Boraginaceae</taxon>
        <taxon>Boraginoideae</taxon>
        <taxon>Lithospermeae</taxon>
        <taxon>Lithospermum</taxon>
    </lineage>
</organism>
<comment type="caution">
    <text evidence="2">The sequence shown here is derived from an EMBL/GenBank/DDBJ whole genome shotgun (WGS) entry which is preliminary data.</text>
</comment>
<dbReference type="InterPro" id="IPR012337">
    <property type="entry name" value="RNaseH-like_sf"/>
</dbReference>
<sequence length="137" mass="15505">MQPPRKYKDIQKLTGCLVAISRFISKSELKMRRSGAGIQIRGLDNIIIEYALRFIFPTTKNEAEYEAMVARLAIVRSLGLKRIWVKSNSKLVMDQTREVPACQEAVTLPVSEELEDWRTPIAQYLVKGQLPGNGIEA</sequence>
<dbReference type="Proteomes" id="UP001454036">
    <property type="component" value="Unassembled WGS sequence"/>
</dbReference>
<dbReference type="EMBL" id="BAABME010004796">
    <property type="protein sequence ID" value="GAA0163584.1"/>
    <property type="molecule type" value="Genomic_DNA"/>
</dbReference>
<dbReference type="GO" id="GO:0003676">
    <property type="term" value="F:nucleic acid binding"/>
    <property type="evidence" value="ECO:0007669"/>
    <property type="project" value="InterPro"/>
</dbReference>
<evidence type="ECO:0000259" key="1">
    <source>
        <dbReference type="Pfam" id="PF13456"/>
    </source>
</evidence>
<evidence type="ECO:0000313" key="3">
    <source>
        <dbReference type="Proteomes" id="UP001454036"/>
    </source>
</evidence>
<keyword evidence="3" id="KW-1185">Reference proteome</keyword>
<name>A0AAV3QIK5_LITER</name>
<dbReference type="InterPro" id="IPR036397">
    <property type="entry name" value="RNaseH_sf"/>
</dbReference>
<reference evidence="2 3" key="1">
    <citation type="submission" date="2024-01" db="EMBL/GenBank/DDBJ databases">
        <title>The complete chloroplast genome sequence of Lithospermum erythrorhizon: insights into the phylogenetic relationship among Boraginaceae species and the maternal lineages of purple gromwells.</title>
        <authorList>
            <person name="Okada T."/>
            <person name="Watanabe K."/>
        </authorList>
    </citation>
    <scope>NUCLEOTIDE SEQUENCE [LARGE SCALE GENOMIC DNA]</scope>
</reference>
<proteinExistence type="predicted"/>
<gene>
    <name evidence="2" type="ORF">LIER_19413</name>
</gene>
<evidence type="ECO:0000313" key="2">
    <source>
        <dbReference type="EMBL" id="GAA0163584.1"/>
    </source>
</evidence>
<feature type="domain" description="RNase H type-1" evidence="1">
    <location>
        <begin position="34"/>
        <end position="101"/>
    </location>
</feature>
<dbReference type="InterPro" id="IPR002156">
    <property type="entry name" value="RNaseH_domain"/>
</dbReference>
<dbReference type="SUPFAM" id="SSF53098">
    <property type="entry name" value="Ribonuclease H-like"/>
    <property type="match status" value="1"/>
</dbReference>
<accession>A0AAV3QIK5</accession>
<dbReference type="Gene3D" id="3.30.420.10">
    <property type="entry name" value="Ribonuclease H-like superfamily/Ribonuclease H"/>
    <property type="match status" value="1"/>
</dbReference>
<dbReference type="Pfam" id="PF13456">
    <property type="entry name" value="RVT_3"/>
    <property type="match status" value="1"/>
</dbReference>
<dbReference type="GO" id="GO:0004523">
    <property type="term" value="F:RNA-DNA hybrid ribonuclease activity"/>
    <property type="evidence" value="ECO:0007669"/>
    <property type="project" value="InterPro"/>
</dbReference>